<dbReference type="Proteomes" id="UP000028837">
    <property type="component" value="Unassembled WGS sequence"/>
</dbReference>
<dbReference type="InterPro" id="IPR007226">
    <property type="entry name" value="SRS_dom"/>
</dbReference>
<protein>
    <submittedName>
        <fullName evidence="3">SAG-related sequence SRS20A</fullName>
    </submittedName>
</protein>
<organism evidence="3 4">
    <name type="scientific">Toxoplasma gondii GAB2-2007-GAL-DOM2</name>
    <dbReference type="NCBI Taxonomy" id="1130820"/>
    <lineage>
        <taxon>Eukaryota</taxon>
        <taxon>Sar</taxon>
        <taxon>Alveolata</taxon>
        <taxon>Apicomplexa</taxon>
        <taxon>Conoidasida</taxon>
        <taxon>Coccidia</taxon>
        <taxon>Eucoccidiorida</taxon>
        <taxon>Eimeriorina</taxon>
        <taxon>Sarcocystidae</taxon>
        <taxon>Toxoplasma</taxon>
    </lineage>
</organism>
<reference evidence="3 4" key="1">
    <citation type="submission" date="2014-02" db="EMBL/GenBank/DDBJ databases">
        <authorList>
            <person name="Sibley D."/>
            <person name="Venepally P."/>
            <person name="Karamycheva S."/>
            <person name="Hadjithomas M."/>
            <person name="Khan A."/>
            <person name="Brunk B."/>
            <person name="Roos D."/>
            <person name="Caler E."/>
            <person name="Lorenzi H."/>
        </authorList>
    </citation>
    <scope>NUCLEOTIDE SEQUENCE [LARGE SCALE GENOMIC DNA]</scope>
    <source>
        <strain evidence="3 4">GAB2-2007-GAL-DOM2</strain>
    </source>
</reference>
<feature type="domain" description="SRS" evidence="2">
    <location>
        <begin position="176"/>
        <end position="284"/>
    </location>
</feature>
<dbReference type="EMBL" id="AHZU02000800">
    <property type="protein sequence ID" value="KFG40019.1"/>
    <property type="molecule type" value="Genomic_DNA"/>
</dbReference>
<dbReference type="OrthoDB" id="10461371at2759"/>
<evidence type="ECO:0000259" key="2">
    <source>
        <dbReference type="Pfam" id="PF04092"/>
    </source>
</evidence>
<sequence>MVSCKRLAASRRQCLFFNACLFCLFICTVQIRAIAGADPEKCDQDGSLLNLRVTGNSSVEFKCGGAVPNLHPNPGKTPPIVCENSSCTNEVPLNIPNATLVKDSSGKATFTVSDASVGATTVYLKCSSLANTAARVGAGQPGQEAEKEKTCIVQTSVWGPPIKGSKEYPTPDACKNGTLSLEVNSSKKSVTFACGDNETLSPELFDMVFSTKECNTSSTLAEHLSGASLVQHARTNAADDKKPAYTFSVTSLPTEEKTLCYQCTKKNAQMKGEAQNTCKVLIKVAKQETDTGSTTVAPPNESRAEHGQWNTALMISLITIPVVLMKML</sequence>
<comment type="caution">
    <text evidence="3">The sequence shown here is derived from an EMBL/GenBank/DDBJ whole genome shotgun (WGS) entry which is preliminary data.</text>
</comment>
<gene>
    <name evidence="3" type="ORF">TGDOM2_285870</name>
</gene>
<dbReference type="SUPFAM" id="SSF74877">
    <property type="entry name" value="Major surface antigen p30, SAG1"/>
    <property type="match status" value="1"/>
</dbReference>
<evidence type="ECO:0000313" key="3">
    <source>
        <dbReference type="EMBL" id="KFG40019.1"/>
    </source>
</evidence>
<keyword evidence="1" id="KW-0732">Signal</keyword>
<dbReference type="Pfam" id="PF04092">
    <property type="entry name" value="SAG"/>
    <property type="match status" value="1"/>
</dbReference>
<dbReference type="VEuPathDB" id="ToxoDB:TGDOM2_285870"/>
<evidence type="ECO:0000256" key="1">
    <source>
        <dbReference type="SAM" id="SignalP"/>
    </source>
</evidence>
<dbReference type="InterPro" id="IPR036755">
    <property type="entry name" value="SRS_dom_sf"/>
</dbReference>
<dbReference type="AlphaFoldDB" id="A0A086K6K1"/>
<accession>A0A086K6K1</accession>
<proteinExistence type="predicted"/>
<feature type="chain" id="PRO_5001808820" evidence="1">
    <location>
        <begin position="37"/>
        <end position="328"/>
    </location>
</feature>
<evidence type="ECO:0000313" key="4">
    <source>
        <dbReference type="Proteomes" id="UP000028837"/>
    </source>
</evidence>
<dbReference type="GO" id="GO:0016020">
    <property type="term" value="C:membrane"/>
    <property type="evidence" value="ECO:0007669"/>
    <property type="project" value="InterPro"/>
</dbReference>
<name>A0A086K6K1_TOXGO</name>
<dbReference type="Gene3D" id="2.60.40.1320">
    <property type="entry name" value="SRS domain"/>
    <property type="match status" value="2"/>
</dbReference>
<feature type="signal peptide" evidence="1">
    <location>
        <begin position="1"/>
        <end position="36"/>
    </location>
</feature>